<evidence type="ECO:0000313" key="1">
    <source>
        <dbReference type="EMBL" id="GBN59379.1"/>
    </source>
</evidence>
<feature type="non-terminal residue" evidence="1">
    <location>
        <position position="17"/>
    </location>
</feature>
<organism evidence="1 2">
    <name type="scientific">Araneus ventricosus</name>
    <name type="common">Orbweaver spider</name>
    <name type="synonym">Epeira ventricosa</name>
    <dbReference type="NCBI Taxonomy" id="182803"/>
    <lineage>
        <taxon>Eukaryota</taxon>
        <taxon>Metazoa</taxon>
        <taxon>Ecdysozoa</taxon>
        <taxon>Arthropoda</taxon>
        <taxon>Chelicerata</taxon>
        <taxon>Arachnida</taxon>
        <taxon>Araneae</taxon>
        <taxon>Araneomorphae</taxon>
        <taxon>Entelegynae</taxon>
        <taxon>Araneoidea</taxon>
        <taxon>Araneidae</taxon>
        <taxon>Araneus</taxon>
    </lineage>
</organism>
<name>A0A4Y2Q730_ARAVE</name>
<evidence type="ECO:0000313" key="2">
    <source>
        <dbReference type="Proteomes" id="UP000499080"/>
    </source>
</evidence>
<sequence>MRLFIKENTLSNGADVP</sequence>
<dbReference type="AlphaFoldDB" id="A0A4Y2Q730"/>
<comment type="caution">
    <text evidence="1">The sequence shown here is derived from an EMBL/GenBank/DDBJ whole genome shotgun (WGS) entry which is preliminary data.</text>
</comment>
<gene>
    <name evidence="1" type="ORF">AVEN_216691_1</name>
</gene>
<protein>
    <submittedName>
        <fullName evidence="1">Uncharacterized protein</fullName>
    </submittedName>
</protein>
<reference evidence="1 2" key="1">
    <citation type="journal article" date="2019" name="Sci. Rep.">
        <title>Orb-weaving spider Araneus ventricosus genome elucidates the spidroin gene catalogue.</title>
        <authorList>
            <person name="Kono N."/>
            <person name="Nakamura H."/>
            <person name="Ohtoshi R."/>
            <person name="Moran D.A.P."/>
            <person name="Shinohara A."/>
            <person name="Yoshida Y."/>
            <person name="Fujiwara M."/>
            <person name="Mori M."/>
            <person name="Tomita M."/>
            <person name="Arakawa K."/>
        </authorList>
    </citation>
    <scope>NUCLEOTIDE SEQUENCE [LARGE SCALE GENOMIC DNA]</scope>
</reference>
<accession>A0A4Y2Q730</accession>
<proteinExistence type="predicted"/>
<keyword evidence="2" id="KW-1185">Reference proteome</keyword>
<dbReference type="Proteomes" id="UP000499080">
    <property type="component" value="Unassembled WGS sequence"/>
</dbReference>
<dbReference type="EMBL" id="BGPR01137114">
    <property type="protein sequence ID" value="GBN59379.1"/>
    <property type="molecule type" value="Genomic_DNA"/>
</dbReference>